<comment type="caution">
    <text evidence="1">The sequence shown here is derived from an EMBL/GenBank/DDBJ whole genome shotgun (WGS) entry which is preliminary data.</text>
</comment>
<sequence length="121" mass="13372">LKYEITFVGRLNLLRVAQDKTLKWHRIAHANAHGRGLLRAWQCDNSLPRRPPCSAERRLPLLDGQRLTPGSVPIPYRVALLVVSREGCLTRLVVPVLLLPRAACNANVLVPRAAGRAGMAL</sequence>
<dbReference type="Proteomes" id="UP000823775">
    <property type="component" value="Unassembled WGS sequence"/>
</dbReference>
<protein>
    <submittedName>
        <fullName evidence="1">Uncharacterized protein</fullName>
    </submittedName>
</protein>
<feature type="non-terminal residue" evidence="1">
    <location>
        <position position="121"/>
    </location>
</feature>
<proteinExistence type="predicted"/>
<organism evidence="1 2">
    <name type="scientific">Datura stramonium</name>
    <name type="common">Jimsonweed</name>
    <name type="synonym">Common thornapple</name>
    <dbReference type="NCBI Taxonomy" id="4076"/>
    <lineage>
        <taxon>Eukaryota</taxon>
        <taxon>Viridiplantae</taxon>
        <taxon>Streptophyta</taxon>
        <taxon>Embryophyta</taxon>
        <taxon>Tracheophyta</taxon>
        <taxon>Spermatophyta</taxon>
        <taxon>Magnoliopsida</taxon>
        <taxon>eudicotyledons</taxon>
        <taxon>Gunneridae</taxon>
        <taxon>Pentapetalae</taxon>
        <taxon>asterids</taxon>
        <taxon>lamiids</taxon>
        <taxon>Solanales</taxon>
        <taxon>Solanaceae</taxon>
        <taxon>Solanoideae</taxon>
        <taxon>Datureae</taxon>
        <taxon>Datura</taxon>
    </lineage>
</organism>
<evidence type="ECO:0000313" key="1">
    <source>
        <dbReference type="EMBL" id="MCD9644400.1"/>
    </source>
</evidence>
<dbReference type="EMBL" id="JACEIK010004142">
    <property type="protein sequence ID" value="MCD9644400.1"/>
    <property type="molecule type" value="Genomic_DNA"/>
</dbReference>
<keyword evidence="2" id="KW-1185">Reference proteome</keyword>
<reference evidence="1 2" key="1">
    <citation type="journal article" date="2021" name="BMC Genomics">
        <title>Datura genome reveals duplications of psychoactive alkaloid biosynthetic genes and high mutation rate following tissue culture.</title>
        <authorList>
            <person name="Rajewski A."/>
            <person name="Carter-House D."/>
            <person name="Stajich J."/>
            <person name="Litt A."/>
        </authorList>
    </citation>
    <scope>NUCLEOTIDE SEQUENCE [LARGE SCALE GENOMIC DNA]</scope>
    <source>
        <strain evidence="1">AR-01</strain>
    </source>
</reference>
<evidence type="ECO:0000313" key="2">
    <source>
        <dbReference type="Proteomes" id="UP000823775"/>
    </source>
</evidence>
<feature type="non-terminal residue" evidence="1">
    <location>
        <position position="1"/>
    </location>
</feature>
<name>A0ABS8VEN3_DATST</name>
<gene>
    <name evidence="1" type="ORF">HAX54_032607</name>
</gene>
<accession>A0ABS8VEN3</accession>